<proteinExistence type="predicted"/>
<evidence type="ECO:0000256" key="8">
    <source>
        <dbReference type="ARBA" id="ARBA00023175"/>
    </source>
</evidence>
<keyword evidence="9" id="KW-0206">Cytoskeleton</keyword>
<evidence type="ECO:0000256" key="4">
    <source>
        <dbReference type="ARBA" id="ARBA00022701"/>
    </source>
</evidence>
<dbReference type="VEuPathDB" id="FungiDB:SCHCODRAFT_01036864"/>
<keyword evidence="3" id="KW-0963">Cytoplasm</keyword>
<dbReference type="HOGENOM" id="CLU_886119_0_0_1"/>
<dbReference type="Proteomes" id="UP000007431">
    <property type="component" value="Unassembled WGS sequence"/>
</dbReference>
<evidence type="ECO:0000256" key="10">
    <source>
        <dbReference type="SAM" id="MobiDB-lite"/>
    </source>
</evidence>
<name>D8PQY1_SCHCM</name>
<dbReference type="eggNOG" id="KOG3905">
    <property type="taxonomic scope" value="Eukaryota"/>
</dbReference>
<dbReference type="OrthoDB" id="27603at2759"/>
<evidence type="ECO:0000256" key="9">
    <source>
        <dbReference type="ARBA" id="ARBA00023212"/>
    </source>
</evidence>
<keyword evidence="6" id="KW-0067">ATP-binding</keyword>
<dbReference type="GO" id="GO:0000226">
    <property type="term" value="P:microtubule cytoskeleton organization"/>
    <property type="evidence" value="ECO:0007669"/>
    <property type="project" value="TreeGrafter"/>
</dbReference>
<evidence type="ECO:0000256" key="6">
    <source>
        <dbReference type="ARBA" id="ARBA00022840"/>
    </source>
</evidence>
<dbReference type="InterPro" id="IPR008467">
    <property type="entry name" value="Dynein1_light_intermed_chain"/>
</dbReference>
<dbReference type="GO" id="GO:0005524">
    <property type="term" value="F:ATP binding"/>
    <property type="evidence" value="ECO:0007669"/>
    <property type="project" value="UniProtKB-KW"/>
</dbReference>
<evidence type="ECO:0000256" key="1">
    <source>
        <dbReference type="ARBA" id="ARBA00004245"/>
    </source>
</evidence>
<dbReference type="GO" id="GO:0007018">
    <property type="term" value="P:microtubule-based movement"/>
    <property type="evidence" value="ECO:0007669"/>
    <property type="project" value="InterPro"/>
</dbReference>
<dbReference type="GO" id="GO:0005868">
    <property type="term" value="C:cytoplasmic dynein complex"/>
    <property type="evidence" value="ECO:0007669"/>
    <property type="project" value="InterPro"/>
</dbReference>
<dbReference type="GO" id="GO:0045504">
    <property type="term" value="F:dynein heavy chain binding"/>
    <property type="evidence" value="ECO:0007669"/>
    <property type="project" value="TreeGrafter"/>
</dbReference>
<evidence type="ECO:0000256" key="2">
    <source>
        <dbReference type="ARBA" id="ARBA00022448"/>
    </source>
</evidence>
<dbReference type="PANTHER" id="PTHR12688:SF0">
    <property type="entry name" value="DYNEIN LIGHT INTERMEDIATE CHAIN"/>
    <property type="match status" value="1"/>
</dbReference>
<evidence type="ECO:0000256" key="7">
    <source>
        <dbReference type="ARBA" id="ARBA00023017"/>
    </source>
</evidence>
<keyword evidence="5" id="KW-0547">Nucleotide-binding</keyword>
<feature type="region of interest" description="Disordered" evidence="10">
    <location>
        <begin position="280"/>
        <end position="314"/>
    </location>
</feature>
<protein>
    <recommendedName>
        <fullName evidence="13">Dynein light intermediate chain</fullName>
    </recommendedName>
</protein>
<dbReference type="GeneID" id="9587983"/>
<dbReference type="EMBL" id="GL377302">
    <property type="protein sequence ID" value="EFJ03100.1"/>
    <property type="molecule type" value="Genomic_DNA"/>
</dbReference>
<dbReference type="RefSeq" id="XP_003038002.1">
    <property type="nucleotide sequence ID" value="XM_003037956.1"/>
</dbReference>
<evidence type="ECO:0000313" key="11">
    <source>
        <dbReference type="EMBL" id="EFJ03100.1"/>
    </source>
</evidence>
<keyword evidence="2" id="KW-0813">Transport</keyword>
<feature type="compositionally biased region" description="Pro residues" evidence="10">
    <location>
        <begin position="155"/>
        <end position="164"/>
    </location>
</feature>
<dbReference type="GO" id="GO:0035974">
    <property type="term" value="C:meiotic spindle pole body"/>
    <property type="evidence" value="ECO:0007669"/>
    <property type="project" value="TreeGrafter"/>
</dbReference>
<organism evidence="12">
    <name type="scientific">Schizophyllum commune (strain H4-8 / FGSC 9210)</name>
    <name type="common">Split gill fungus</name>
    <dbReference type="NCBI Taxonomy" id="578458"/>
    <lineage>
        <taxon>Eukaryota</taxon>
        <taxon>Fungi</taxon>
        <taxon>Dikarya</taxon>
        <taxon>Basidiomycota</taxon>
        <taxon>Agaricomycotina</taxon>
        <taxon>Agaricomycetes</taxon>
        <taxon>Agaricomycetidae</taxon>
        <taxon>Agaricales</taxon>
        <taxon>Schizophyllaceae</taxon>
        <taxon>Schizophyllum</taxon>
    </lineage>
</organism>
<evidence type="ECO:0000256" key="5">
    <source>
        <dbReference type="ARBA" id="ARBA00022741"/>
    </source>
</evidence>
<dbReference type="OMA" id="NGDPHES"/>
<dbReference type="AlphaFoldDB" id="D8PQY1"/>
<gene>
    <name evidence="11" type="ORF">SCHCODRAFT_83828</name>
</gene>
<keyword evidence="7" id="KW-0243">Dynein</keyword>
<evidence type="ECO:0000256" key="3">
    <source>
        <dbReference type="ARBA" id="ARBA00022490"/>
    </source>
</evidence>
<dbReference type="GO" id="GO:0005874">
    <property type="term" value="C:microtubule"/>
    <property type="evidence" value="ECO:0007669"/>
    <property type="project" value="UniProtKB-KW"/>
</dbReference>
<dbReference type="PANTHER" id="PTHR12688">
    <property type="entry name" value="DYNEIN LIGHT INTERMEDIATE CHAIN"/>
    <property type="match status" value="1"/>
</dbReference>
<sequence>MVKGKGEDWEERTDGIMQVLRTIALLYGAGVFYTTLLPETLATLRQYALHMLFIPPAPSPTSTLPASSSTSEIIQTKNPFRFTHKPNTLDRDRIIIPSGWDSAGKITVMREGFDVKAWQRAWTTNTAPDEDEDQESVRVMYSRLAPDQGVKEHPLPPLISPMPEPTFLSKHYDENAKKPDRDPRGAFRNPNDMAPGGIVGPVGGSFLPNVERVLTEMEANASLSSSTSRRPAAQRPNQLAGAAALSARDIAAAKPSPSPTGQTQHEVLQNFFQSLLSTSSKDRAAGAVPTGTSKRVNGGTPSKEGPGSGGGETE</sequence>
<feature type="region of interest" description="Disordered" evidence="10">
    <location>
        <begin position="148"/>
        <end position="202"/>
    </location>
</feature>
<keyword evidence="12" id="KW-1185">Reference proteome</keyword>
<dbReference type="InterPro" id="IPR022780">
    <property type="entry name" value="Dynein_light_int_chain"/>
</dbReference>
<evidence type="ECO:0000313" key="12">
    <source>
        <dbReference type="Proteomes" id="UP000007431"/>
    </source>
</evidence>
<feature type="region of interest" description="Disordered" evidence="10">
    <location>
        <begin position="221"/>
        <end position="244"/>
    </location>
</feature>
<keyword evidence="4" id="KW-0493">Microtubule</keyword>
<keyword evidence="8" id="KW-0505">Motor protein</keyword>
<reference evidence="11 12" key="1">
    <citation type="journal article" date="2010" name="Nat. Biotechnol.">
        <title>Genome sequence of the model mushroom Schizophyllum commune.</title>
        <authorList>
            <person name="Ohm R.A."/>
            <person name="de Jong J.F."/>
            <person name="Lugones L.G."/>
            <person name="Aerts A."/>
            <person name="Kothe E."/>
            <person name="Stajich J.E."/>
            <person name="de Vries R.P."/>
            <person name="Record E."/>
            <person name="Levasseur A."/>
            <person name="Baker S.E."/>
            <person name="Bartholomew K.A."/>
            <person name="Coutinho P.M."/>
            <person name="Erdmann S."/>
            <person name="Fowler T.J."/>
            <person name="Gathman A.C."/>
            <person name="Lombard V."/>
            <person name="Henrissat B."/>
            <person name="Knabe N."/>
            <person name="Kuees U."/>
            <person name="Lilly W.W."/>
            <person name="Lindquist E."/>
            <person name="Lucas S."/>
            <person name="Magnuson J.K."/>
            <person name="Piumi F."/>
            <person name="Raudaskoski M."/>
            <person name="Salamov A."/>
            <person name="Schmutz J."/>
            <person name="Schwarze F.W.M.R."/>
            <person name="vanKuyk P.A."/>
            <person name="Horton J.S."/>
            <person name="Grigoriev I.V."/>
            <person name="Woesten H.A.B."/>
        </authorList>
    </citation>
    <scope>NUCLEOTIDE SEQUENCE [LARGE SCALE GENOMIC DNA]</scope>
    <source>
        <strain evidence="12">H4-8 / FGSC 9210</strain>
    </source>
</reference>
<accession>D8PQY1</accession>
<evidence type="ECO:0008006" key="13">
    <source>
        <dbReference type="Google" id="ProtNLM"/>
    </source>
</evidence>
<dbReference type="STRING" id="578458.D8PQY1"/>
<dbReference type="KEGG" id="scm:SCHCO_01036864"/>
<dbReference type="Pfam" id="PF05783">
    <property type="entry name" value="DLIC"/>
    <property type="match status" value="1"/>
</dbReference>
<comment type="subcellular location">
    <subcellularLocation>
        <location evidence="1">Cytoplasm</location>
        <location evidence="1">Cytoskeleton</location>
    </subcellularLocation>
</comment>
<dbReference type="InParanoid" id="D8PQY1"/>
<feature type="compositionally biased region" description="Basic and acidic residues" evidence="10">
    <location>
        <begin position="170"/>
        <end position="185"/>
    </location>
</feature>